<evidence type="ECO:0000313" key="3">
    <source>
        <dbReference type="Proteomes" id="UP000321583"/>
    </source>
</evidence>
<reference evidence="2 3" key="1">
    <citation type="submission" date="2019-07" db="EMBL/GenBank/DDBJ databases">
        <title>Genome sequencing of lignin-degrading bacterial isolates.</title>
        <authorList>
            <person name="Gladden J."/>
        </authorList>
    </citation>
    <scope>NUCLEOTIDE SEQUENCE [LARGE SCALE GENOMIC DNA]</scope>
    <source>
        <strain evidence="2 3">J19</strain>
    </source>
</reference>
<accession>A0A562E475</accession>
<gene>
    <name evidence="2" type="ORF">L613_001200000320</name>
</gene>
<keyword evidence="3" id="KW-1185">Reference proteome</keyword>
<dbReference type="Pfam" id="PF11804">
    <property type="entry name" value="DUF3325"/>
    <property type="match status" value="1"/>
</dbReference>
<organism evidence="2 3">
    <name type="scientific">Pseudoxanthomonas taiwanensis J19</name>
    <dbReference type="NCBI Taxonomy" id="935569"/>
    <lineage>
        <taxon>Bacteria</taxon>
        <taxon>Pseudomonadati</taxon>
        <taxon>Pseudomonadota</taxon>
        <taxon>Gammaproteobacteria</taxon>
        <taxon>Lysobacterales</taxon>
        <taxon>Lysobacteraceae</taxon>
        <taxon>Pseudoxanthomonas</taxon>
    </lineage>
</organism>
<dbReference type="OrthoDB" id="5988692at2"/>
<protein>
    <submittedName>
        <fullName evidence="2">Uncharacterized protein DUF3325</fullName>
    </submittedName>
</protein>
<dbReference type="AlphaFoldDB" id="A0A562E475"/>
<dbReference type="RefSeq" id="WP_084220793.1">
    <property type="nucleotide sequence ID" value="NZ_VLJS01000024.1"/>
</dbReference>
<keyword evidence="1" id="KW-1133">Transmembrane helix</keyword>
<feature type="transmembrane region" description="Helical" evidence="1">
    <location>
        <begin position="40"/>
        <end position="63"/>
    </location>
</feature>
<dbReference type="InterPro" id="IPR021762">
    <property type="entry name" value="DUF3325"/>
</dbReference>
<comment type="caution">
    <text evidence="2">The sequence shown here is derived from an EMBL/GenBank/DDBJ whole genome shotgun (WGS) entry which is preliminary data.</text>
</comment>
<keyword evidence="1" id="KW-0472">Membrane</keyword>
<sequence>MPDALLHAATLLACVAGMGWLALAMDVHARQAWGRALAPGAARLLRVLGGTALVVGLLLALAADHASMAVLVWVMALAGAALAVAFALAWRPRWLRWLAPWIGVAVRTPAASAASSRRRSSGPA</sequence>
<keyword evidence="1" id="KW-0812">Transmembrane</keyword>
<name>A0A562E475_9GAMM</name>
<feature type="transmembrane region" description="Helical" evidence="1">
    <location>
        <begin position="70"/>
        <end position="90"/>
    </location>
</feature>
<evidence type="ECO:0000313" key="2">
    <source>
        <dbReference type="EMBL" id="TWH16567.1"/>
    </source>
</evidence>
<dbReference type="Proteomes" id="UP000321583">
    <property type="component" value="Unassembled WGS sequence"/>
</dbReference>
<dbReference type="EMBL" id="VLJS01000024">
    <property type="protein sequence ID" value="TWH16567.1"/>
    <property type="molecule type" value="Genomic_DNA"/>
</dbReference>
<proteinExistence type="predicted"/>
<evidence type="ECO:0000256" key="1">
    <source>
        <dbReference type="SAM" id="Phobius"/>
    </source>
</evidence>